<proteinExistence type="predicted"/>
<dbReference type="EMBL" id="JH816086">
    <property type="protein sequence ID" value="EKC26605.1"/>
    <property type="molecule type" value="Genomic_DNA"/>
</dbReference>
<dbReference type="SUPFAM" id="SSF50156">
    <property type="entry name" value="PDZ domain-like"/>
    <property type="match status" value="3"/>
</dbReference>
<name>K1QD07_MAGGI</name>
<dbReference type="PANTHER" id="PTHR46227">
    <property type="entry name" value="GLUTAMATE RECEPTOR-INTERACTING PROTEIN GRIP"/>
    <property type="match status" value="1"/>
</dbReference>
<dbReference type="GO" id="GO:0098887">
    <property type="term" value="P:neurotransmitter receptor transport, endosome to postsynaptic membrane"/>
    <property type="evidence" value="ECO:0007669"/>
    <property type="project" value="TreeGrafter"/>
</dbReference>
<feature type="domain" description="PDZ" evidence="5">
    <location>
        <begin position="79"/>
        <end position="159"/>
    </location>
</feature>
<comment type="subcellular location">
    <subcellularLocation>
        <location evidence="1">Cytoplasm</location>
    </subcellularLocation>
</comment>
<protein>
    <submittedName>
        <fullName evidence="6">Glutamate receptor-interacting protein 1</fullName>
    </submittedName>
</protein>
<feature type="domain" description="PDZ" evidence="5">
    <location>
        <begin position="460"/>
        <end position="542"/>
    </location>
</feature>
<organism evidence="6">
    <name type="scientific">Magallana gigas</name>
    <name type="common">Pacific oyster</name>
    <name type="synonym">Crassostrea gigas</name>
    <dbReference type="NCBI Taxonomy" id="29159"/>
    <lineage>
        <taxon>Eukaryota</taxon>
        <taxon>Metazoa</taxon>
        <taxon>Spiralia</taxon>
        <taxon>Lophotrochozoa</taxon>
        <taxon>Mollusca</taxon>
        <taxon>Bivalvia</taxon>
        <taxon>Autobranchia</taxon>
        <taxon>Pteriomorphia</taxon>
        <taxon>Ostreida</taxon>
        <taxon>Ostreoidea</taxon>
        <taxon>Ostreidae</taxon>
        <taxon>Magallana</taxon>
    </lineage>
</organism>
<dbReference type="InterPro" id="IPR036034">
    <property type="entry name" value="PDZ_sf"/>
</dbReference>
<feature type="region of interest" description="Disordered" evidence="4">
    <location>
        <begin position="257"/>
        <end position="356"/>
    </location>
</feature>
<dbReference type="HOGENOM" id="CLU_004313_1_0_1"/>
<evidence type="ECO:0000256" key="2">
    <source>
        <dbReference type="ARBA" id="ARBA00022490"/>
    </source>
</evidence>
<keyword evidence="6" id="KW-0675">Receptor</keyword>
<dbReference type="Pfam" id="PF00595">
    <property type="entry name" value="PDZ"/>
    <property type="match status" value="3"/>
</dbReference>
<feature type="region of interest" description="Disordered" evidence="4">
    <location>
        <begin position="381"/>
        <end position="439"/>
    </location>
</feature>
<dbReference type="CDD" id="cd06685">
    <property type="entry name" value="PDZ7_GRIP1-2-like"/>
    <property type="match status" value="1"/>
</dbReference>
<sequence>MAPASSVPALLSSASTPYGFGSSNALSSAPFGNSMMRLSGRSRRILHRIDPKQSSCMSISSAATSVVISNQICHVDTVEVSLCGDHKGVGLMVDGGPPEGITVYSIQPGSAAERCGSVQTGDRILAINDIRTEGLTVEDAMHLLHSPEDIIKIKLRREEHPNDESCDESVVYTVELHRRGGPLGITISGTDSPGDPIIISDIIKGGLAEKTGAIHIGDLLLAINGEMMKGRTLTEATEMLQNAEDLITLKIARPIEANSRSDRSTTPAASIDSAMESWDSECHDTQLGAPGNGHSVQPMVVSRPLSRVNKSGRSMTSGGSNHSNALSSVDRLDDLSSGDDLDNCSDGSRGNGENSAVEEWVRSFEDYENSEMLRQISASLREKSTASLDRRARPTSRSGSRRKKISHSTAINYNSDLDLGKVSGGPRKSRSAVRPSKSNAEMYQNHVQTIFSPTPVQLHKINLTRSTVVEDFGFGLSDGMYEKGVYISGVRKGSIADLNGIKPFDRVLQVNGIRTKDFDCALTIPLITEARNNLHLIISRNPITKSSSLGTKKYTGTQPFRDYRSQDEEKMYENFSVSSSVNSPKTV</sequence>
<feature type="compositionally biased region" description="Basic and acidic residues" evidence="4">
    <location>
        <begin position="381"/>
        <end position="392"/>
    </location>
</feature>
<dbReference type="InterPro" id="IPR043545">
    <property type="entry name" value="GRIP1/2"/>
</dbReference>
<dbReference type="InParanoid" id="K1QD07"/>
<dbReference type="SMART" id="SM00228">
    <property type="entry name" value="PDZ"/>
    <property type="match status" value="3"/>
</dbReference>
<evidence type="ECO:0000313" key="6">
    <source>
        <dbReference type="EMBL" id="EKC26605.1"/>
    </source>
</evidence>
<keyword evidence="2" id="KW-0963">Cytoplasm</keyword>
<evidence type="ECO:0000256" key="1">
    <source>
        <dbReference type="ARBA" id="ARBA00004496"/>
    </source>
</evidence>
<dbReference type="PANTHER" id="PTHR46227:SF2">
    <property type="entry name" value="FI03335P"/>
    <property type="match status" value="1"/>
</dbReference>
<accession>K1QD07</accession>
<feature type="compositionally biased region" description="Polar residues" evidence="4">
    <location>
        <begin position="308"/>
        <end position="325"/>
    </location>
</feature>
<dbReference type="Gene3D" id="2.30.42.10">
    <property type="match status" value="3"/>
</dbReference>
<evidence type="ECO:0000256" key="3">
    <source>
        <dbReference type="ARBA" id="ARBA00022737"/>
    </source>
</evidence>
<dbReference type="InterPro" id="IPR001478">
    <property type="entry name" value="PDZ"/>
</dbReference>
<feature type="domain" description="PDZ" evidence="5">
    <location>
        <begin position="173"/>
        <end position="255"/>
    </location>
</feature>
<dbReference type="AlphaFoldDB" id="K1QD07"/>
<evidence type="ECO:0000256" key="4">
    <source>
        <dbReference type="SAM" id="MobiDB-lite"/>
    </source>
</evidence>
<gene>
    <name evidence="6" type="ORF">CGI_10011466</name>
</gene>
<reference evidence="6" key="1">
    <citation type="journal article" date="2012" name="Nature">
        <title>The oyster genome reveals stress adaptation and complexity of shell formation.</title>
        <authorList>
            <person name="Zhang G."/>
            <person name="Fang X."/>
            <person name="Guo X."/>
            <person name="Li L."/>
            <person name="Luo R."/>
            <person name="Xu F."/>
            <person name="Yang P."/>
            <person name="Zhang L."/>
            <person name="Wang X."/>
            <person name="Qi H."/>
            <person name="Xiong Z."/>
            <person name="Que H."/>
            <person name="Xie Y."/>
            <person name="Holland P.W."/>
            <person name="Paps J."/>
            <person name="Zhu Y."/>
            <person name="Wu F."/>
            <person name="Chen Y."/>
            <person name="Wang J."/>
            <person name="Peng C."/>
            <person name="Meng J."/>
            <person name="Yang L."/>
            <person name="Liu J."/>
            <person name="Wen B."/>
            <person name="Zhang N."/>
            <person name="Huang Z."/>
            <person name="Zhu Q."/>
            <person name="Feng Y."/>
            <person name="Mount A."/>
            <person name="Hedgecock D."/>
            <person name="Xu Z."/>
            <person name="Liu Y."/>
            <person name="Domazet-Loso T."/>
            <person name="Du Y."/>
            <person name="Sun X."/>
            <person name="Zhang S."/>
            <person name="Liu B."/>
            <person name="Cheng P."/>
            <person name="Jiang X."/>
            <person name="Li J."/>
            <person name="Fan D."/>
            <person name="Wang W."/>
            <person name="Fu W."/>
            <person name="Wang T."/>
            <person name="Wang B."/>
            <person name="Zhang J."/>
            <person name="Peng Z."/>
            <person name="Li Y."/>
            <person name="Li N."/>
            <person name="Wang J."/>
            <person name="Chen M."/>
            <person name="He Y."/>
            <person name="Tan F."/>
            <person name="Song X."/>
            <person name="Zheng Q."/>
            <person name="Huang R."/>
            <person name="Yang H."/>
            <person name="Du X."/>
            <person name="Chen L."/>
            <person name="Yang M."/>
            <person name="Gaffney P.M."/>
            <person name="Wang S."/>
            <person name="Luo L."/>
            <person name="She Z."/>
            <person name="Ming Y."/>
            <person name="Huang W."/>
            <person name="Zhang S."/>
            <person name="Huang B."/>
            <person name="Zhang Y."/>
            <person name="Qu T."/>
            <person name="Ni P."/>
            <person name="Miao G."/>
            <person name="Wang J."/>
            <person name="Wang Q."/>
            <person name="Steinberg C.E."/>
            <person name="Wang H."/>
            <person name="Li N."/>
            <person name="Qian L."/>
            <person name="Zhang G."/>
            <person name="Li Y."/>
            <person name="Yang H."/>
            <person name="Liu X."/>
            <person name="Wang J."/>
            <person name="Yin Y."/>
            <person name="Wang J."/>
        </authorList>
    </citation>
    <scope>NUCLEOTIDE SEQUENCE [LARGE SCALE GENOMIC DNA]</scope>
    <source>
        <strain evidence="6">05x7-T-G4-1.051#20</strain>
    </source>
</reference>
<dbReference type="PROSITE" id="PS50106">
    <property type="entry name" value="PDZ"/>
    <property type="match status" value="3"/>
</dbReference>
<evidence type="ECO:0000259" key="5">
    <source>
        <dbReference type="PROSITE" id="PS50106"/>
    </source>
</evidence>
<dbReference type="GO" id="GO:0005737">
    <property type="term" value="C:cytoplasm"/>
    <property type="evidence" value="ECO:0007669"/>
    <property type="project" value="UniProtKB-SubCell"/>
</dbReference>
<keyword evidence="3" id="KW-0677">Repeat</keyword>